<dbReference type="PANTHER" id="PTHR36154:SF1">
    <property type="entry name" value="DNA-BINDING TRANSCRIPTIONAL ACTIVATOR ALPA"/>
    <property type="match status" value="1"/>
</dbReference>
<reference evidence="1" key="1">
    <citation type="submission" date="2020-05" db="EMBL/GenBank/DDBJ databases">
        <title>Fertoebacter nigrum gen. nov., sp. nov., a new member of the family Rhodobacteraceae.</title>
        <authorList>
            <person name="Szuroczki S."/>
            <person name="Abbaszade G."/>
            <person name="Buni D."/>
            <person name="Schumann P."/>
            <person name="Toth E."/>
        </authorList>
    </citation>
    <scope>NUCLEOTIDE SEQUENCE</scope>
    <source>
        <strain evidence="1">RG-N-1a</strain>
    </source>
</reference>
<dbReference type="Pfam" id="PF05930">
    <property type="entry name" value="Phage_AlpA"/>
    <property type="match status" value="1"/>
</dbReference>
<comment type="caution">
    <text evidence="1">The sequence shown here is derived from an EMBL/GenBank/DDBJ whole genome shotgun (WGS) entry which is preliminary data.</text>
</comment>
<dbReference type="RefSeq" id="WP_152825073.1">
    <property type="nucleotide sequence ID" value="NZ_WHUT02000003.1"/>
</dbReference>
<gene>
    <name evidence="1" type="ORF">GEU84_005630</name>
</gene>
<proteinExistence type="predicted"/>
<dbReference type="PANTHER" id="PTHR36154">
    <property type="entry name" value="DNA-BINDING TRANSCRIPTIONAL ACTIVATOR ALPA"/>
    <property type="match status" value="1"/>
</dbReference>
<dbReference type="AlphaFoldDB" id="A0A8X8GZ25"/>
<evidence type="ECO:0000313" key="2">
    <source>
        <dbReference type="Proteomes" id="UP000484076"/>
    </source>
</evidence>
<evidence type="ECO:0000313" key="1">
    <source>
        <dbReference type="EMBL" id="NUB43855.1"/>
    </source>
</evidence>
<accession>A0A8X8GZ25</accession>
<keyword evidence="2" id="KW-1185">Reference proteome</keyword>
<name>A0A8X8GZ25_9RHOB</name>
<sequence>MEQIDPNRLLRAKQVADLTGLSVSTFYSHIRQGKFPKPLQTGPNTVAWRYGDIVGWINSLQEVAR</sequence>
<protein>
    <submittedName>
        <fullName evidence="1">AlpA family phage regulatory protein</fullName>
    </submittedName>
</protein>
<dbReference type="Gene3D" id="1.10.238.160">
    <property type="match status" value="1"/>
</dbReference>
<dbReference type="Proteomes" id="UP000484076">
    <property type="component" value="Unassembled WGS sequence"/>
</dbReference>
<organism evidence="1 2">
    <name type="scientific">Fertoeibacter niger</name>
    <dbReference type="NCBI Taxonomy" id="2656921"/>
    <lineage>
        <taxon>Bacteria</taxon>
        <taxon>Pseudomonadati</taxon>
        <taxon>Pseudomonadota</taxon>
        <taxon>Alphaproteobacteria</taxon>
        <taxon>Rhodobacterales</taxon>
        <taxon>Paracoccaceae</taxon>
        <taxon>Fertoeibacter</taxon>
    </lineage>
</organism>
<dbReference type="SUPFAM" id="SSF46955">
    <property type="entry name" value="Putative DNA-binding domain"/>
    <property type="match status" value="1"/>
</dbReference>
<dbReference type="EMBL" id="WHUT02000003">
    <property type="protein sequence ID" value="NUB43855.1"/>
    <property type="molecule type" value="Genomic_DNA"/>
</dbReference>
<dbReference type="InterPro" id="IPR010260">
    <property type="entry name" value="AlpA"/>
</dbReference>
<dbReference type="InterPro" id="IPR009061">
    <property type="entry name" value="DNA-bd_dom_put_sf"/>
</dbReference>
<dbReference type="InterPro" id="IPR052931">
    <property type="entry name" value="Prophage_regulatory_activator"/>
</dbReference>